<protein>
    <recommendedName>
        <fullName evidence="3">Peptidase M4 domain-containing protein</fullName>
    </recommendedName>
</protein>
<dbReference type="EMBL" id="BAAAZC010000016">
    <property type="protein sequence ID" value="GAA3972382.1"/>
    <property type="molecule type" value="Genomic_DNA"/>
</dbReference>
<name>A0ABP7PWN8_9SPHI</name>
<evidence type="ECO:0000313" key="1">
    <source>
        <dbReference type="EMBL" id="GAA3972382.1"/>
    </source>
</evidence>
<organism evidence="1 2">
    <name type="scientific">Mucilaginibacter dorajii</name>
    <dbReference type="NCBI Taxonomy" id="692994"/>
    <lineage>
        <taxon>Bacteria</taxon>
        <taxon>Pseudomonadati</taxon>
        <taxon>Bacteroidota</taxon>
        <taxon>Sphingobacteriia</taxon>
        <taxon>Sphingobacteriales</taxon>
        <taxon>Sphingobacteriaceae</taxon>
        <taxon>Mucilaginibacter</taxon>
    </lineage>
</organism>
<dbReference type="SUPFAM" id="SSF55486">
    <property type="entry name" value="Metalloproteases ('zincins'), catalytic domain"/>
    <property type="match status" value="1"/>
</dbReference>
<reference evidence="2" key="1">
    <citation type="journal article" date="2019" name="Int. J. Syst. Evol. Microbiol.">
        <title>The Global Catalogue of Microorganisms (GCM) 10K type strain sequencing project: providing services to taxonomists for standard genome sequencing and annotation.</title>
        <authorList>
            <consortium name="The Broad Institute Genomics Platform"/>
            <consortium name="The Broad Institute Genome Sequencing Center for Infectious Disease"/>
            <person name="Wu L."/>
            <person name="Ma J."/>
        </authorList>
    </citation>
    <scope>NUCLEOTIDE SEQUENCE [LARGE SCALE GENOMIC DNA]</scope>
    <source>
        <strain evidence="2">JCM 16601</strain>
    </source>
</reference>
<evidence type="ECO:0008006" key="3">
    <source>
        <dbReference type="Google" id="ProtNLM"/>
    </source>
</evidence>
<dbReference type="Proteomes" id="UP001500742">
    <property type="component" value="Unassembled WGS sequence"/>
</dbReference>
<proteinExistence type="predicted"/>
<sequence length="454" mass="49464">MIQINQPQLSAGTLPTKIENPSTAPAAQIYSPGTAEFRYWAAAASLERASAFWSPLLPGVKWQVGKVLPVDLYHGEDFNAYYDRVGLRFFQGQAGSRTVYSCESPDIVCHEQGHAILDAIKPQLWDAASIEIGAFHESFGDMSAILCALQVPSMRHDVLAETSYSLYSNSSLSRLAEQLSWAIRQGHPTLVEPDCLRNAVNAFFYRDPNTLPSNAPATSLSSEPHSFSRVFTSAFFDGLARMFQTMPAQDEPNLLQVSTDMGKILIAGIRAAAVVSTFYSQVAVKMIASASSLFPGPYADALKSSFIKHGIISAASSQSIHQQFAMGITAMAAPMNESHDLPKMMIPVQEYGLGSDSIMVHSAVEPKQFNITGAALDVGPLQPVSEELQAKAFLEDLIRRGKLKAANQSEVNYAVKSITGSAPKVHYHHTHELVAEGDTMVLKRMRIDCGLKHM</sequence>
<comment type="caution">
    <text evidence="1">The sequence shown here is derived from an EMBL/GenBank/DDBJ whole genome shotgun (WGS) entry which is preliminary data.</text>
</comment>
<accession>A0ABP7PWN8</accession>
<keyword evidence="2" id="KW-1185">Reference proteome</keyword>
<evidence type="ECO:0000313" key="2">
    <source>
        <dbReference type="Proteomes" id="UP001500742"/>
    </source>
</evidence>
<gene>
    <name evidence="1" type="ORF">GCM10022210_22610</name>
</gene>